<evidence type="ECO:0000313" key="9">
    <source>
        <dbReference type="Proteomes" id="UP000091857"/>
    </source>
</evidence>
<keyword evidence="5" id="KW-0862">Zinc</keyword>
<dbReference type="GO" id="GO:0016567">
    <property type="term" value="P:protein ubiquitination"/>
    <property type="evidence" value="ECO:0000318"/>
    <property type="project" value="GO_Central"/>
</dbReference>
<dbReference type="Gramene" id="Manes.13G043751.1.v8.1">
    <property type="protein sequence ID" value="Manes.13G043751.1.v8.1.CDS.1"/>
    <property type="gene ID" value="Manes.13G043751.v8.1"/>
</dbReference>
<dbReference type="GO" id="GO:0005737">
    <property type="term" value="C:cytoplasm"/>
    <property type="evidence" value="ECO:0000318"/>
    <property type="project" value="GO_Central"/>
</dbReference>
<dbReference type="GO" id="GO:0008270">
    <property type="term" value="F:zinc ion binding"/>
    <property type="evidence" value="ECO:0007669"/>
    <property type="project" value="UniProtKB-KW"/>
</dbReference>
<evidence type="ECO:0000256" key="5">
    <source>
        <dbReference type="ARBA" id="ARBA00022833"/>
    </source>
</evidence>
<dbReference type="InterPro" id="IPR013083">
    <property type="entry name" value="Znf_RING/FYVE/PHD"/>
</dbReference>
<proteinExistence type="predicted"/>
<dbReference type="GO" id="GO:0061630">
    <property type="term" value="F:ubiquitin protein ligase activity"/>
    <property type="evidence" value="ECO:0000318"/>
    <property type="project" value="GO_Central"/>
</dbReference>
<dbReference type="PROSITE" id="PS50089">
    <property type="entry name" value="ZF_RING_2"/>
    <property type="match status" value="1"/>
</dbReference>
<organism evidence="8 9">
    <name type="scientific">Manihot esculenta</name>
    <name type="common">Cassava</name>
    <name type="synonym">Jatropha manihot</name>
    <dbReference type="NCBI Taxonomy" id="3983"/>
    <lineage>
        <taxon>Eukaryota</taxon>
        <taxon>Viridiplantae</taxon>
        <taxon>Streptophyta</taxon>
        <taxon>Embryophyta</taxon>
        <taxon>Tracheophyta</taxon>
        <taxon>Spermatophyta</taxon>
        <taxon>Magnoliopsida</taxon>
        <taxon>eudicotyledons</taxon>
        <taxon>Gunneridae</taxon>
        <taxon>Pentapetalae</taxon>
        <taxon>rosids</taxon>
        <taxon>fabids</taxon>
        <taxon>Malpighiales</taxon>
        <taxon>Euphorbiaceae</taxon>
        <taxon>Crotonoideae</taxon>
        <taxon>Manihoteae</taxon>
        <taxon>Manihot</taxon>
    </lineage>
</organism>
<dbReference type="InterPro" id="IPR001841">
    <property type="entry name" value="Znf_RING"/>
</dbReference>
<evidence type="ECO:0000256" key="4">
    <source>
        <dbReference type="ARBA" id="ARBA00022771"/>
    </source>
</evidence>
<feature type="domain" description="RING-type" evidence="7">
    <location>
        <begin position="168"/>
        <end position="209"/>
    </location>
</feature>
<name>A0A2C9UP12_MANES</name>
<dbReference type="EMBL" id="CM004399">
    <property type="protein sequence ID" value="OAY32758.1"/>
    <property type="molecule type" value="Genomic_DNA"/>
</dbReference>
<protein>
    <recommendedName>
        <fullName evidence="2">RING-type E3 ubiquitin transferase</fullName>
        <ecNumber evidence="2">2.3.2.27</ecNumber>
    </recommendedName>
</protein>
<dbReference type="SMART" id="SM00184">
    <property type="entry name" value="RING"/>
    <property type="match status" value="1"/>
</dbReference>
<keyword evidence="9" id="KW-1185">Reference proteome</keyword>
<reference evidence="9" key="1">
    <citation type="journal article" date="2016" name="Nat. Biotechnol.">
        <title>Sequencing wild and cultivated cassava and related species reveals extensive interspecific hybridization and genetic diversity.</title>
        <authorList>
            <person name="Bredeson J.V."/>
            <person name="Lyons J.B."/>
            <person name="Prochnik S.E."/>
            <person name="Wu G.A."/>
            <person name="Ha C.M."/>
            <person name="Edsinger-Gonzales E."/>
            <person name="Grimwood J."/>
            <person name="Schmutz J."/>
            <person name="Rabbi I.Y."/>
            <person name="Egesi C."/>
            <person name="Nauluvula P."/>
            <person name="Lebot V."/>
            <person name="Ndunguru J."/>
            <person name="Mkamilo G."/>
            <person name="Bart R.S."/>
            <person name="Setter T.L."/>
            <person name="Gleadow R.M."/>
            <person name="Kulakow P."/>
            <person name="Ferguson M.E."/>
            <person name="Rounsley S."/>
            <person name="Rokhsar D.S."/>
        </authorList>
    </citation>
    <scope>NUCLEOTIDE SEQUENCE [LARGE SCALE GENOMIC DNA]</scope>
    <source>
        <strain evidence="9">cv. AM560-2</strain>
    </source>
</reference>
<evidence type="ECO:0000256" key="3">
    <source>
        <dbReference type="ARBA" id="ARBA00022723"/>
    </source>
</evidence>
<keyword evidence="4 6" id="KW-0863">Zinc-finger</keyword>
<evidence type="ECO:0000313" key="8">
    <source>
        <dbReference type="EMBL" id="OAY32758.1"/>
    </source>
</evidence>
<evidence type="ECO:0000256" key="6">
    <source>
        <dbReference type="PROSITE-ProRule" id="PRU00175"/>
    </source>
</evidence>
<dbReference type="AlphaFoldDB" id="A0A2C9UP12"/>
<dbReference type="PANTHER" id="PTHR15710">
    <property type="entry name" value="E3 UBIQUITIN-PROTEIN LIGASE PRAJA"/>
    <property type="match status" value="1"/>
</dbReference>
<dbReference type="Pfam" id="PF13639">
    <property type="entry name" value="zf-RING_2"/>
    <property type="match status" value="1"/>
</dbReference>
<dbReference type="OrthoDB" id="4348522at2759"/>
<dbReference type="Gene3D" id="3.30.40.10">
    <property type="entry name" value="Zinc/RING finger domain, C3HC4 (zinc finger)"/>
    <property type="match status" value="1"/>
</dbReference>
<dbReference type="EC" id="2.3.2.27" evidence="2"/>
<keyword evidence="3" id="KW-0479">Metal-binding</keyword>
<evidence type="ECO:0000256" key="2">
    <source>
        <dbReference type="ARBA" id="ARBA00012483"/>
    </source>
</evidence>
<dbReference type="OMA" id="RMPCLHI"/>
<comment type="catalytic activity">
    <reaction evidence="1">
        <text>S-ubiquitinyl-[E2 ubiquitin-conjugating enzyme]-L-cysteine + [acceptor protein]-L-lysine = [E2 ubiquitin-conjugating enzyme]-L-cysteine + N(6)-ubiquitinyl-[acceptor protein]-L-lysine.</text>
        <dbReference type="EC" id="2.3.2.27"/>
    </reaction>
</comment>
<sequence>MPFLIGDTRRILFLDHEKMKNKDGCKSSIIFIVSSESAHHKKLMSEPGIRVGSQVIPIIAPDLCVDEQDFLACTNKEEAYSKISDLVASLDINTSDKLSIGYSLIKQARRLSRRNSSSGTKLMIKVEINLETEYWWQGIVPATCSSIAELENGRLADFAGEDSGEKSCPICLEEFQVVSQVKRMPCLHIFHGHCIDQWLNKSHYCPVCRFELPASCVNFMH</sequence>
<comment type="caution">
    <text evidence="8">The sequence shown here is derived from an EMBL/GenBank/DDBJ whole genome shotgun (WGS) entry which is preliminary data.</text>
</comment>
<gene>
    <name evidence="8" type="ORF">MANES_13G043751v8</name>
</gene>
<accession>A0A2C9UP12</accession>
<dbReference type="SUPFAM" id="SSF57850">
    <property type="entry name" value="RING/U-box"/>
    <property type="match status" value="1"/>
</dbReference>
<dbReference type="PANTHER" id="PTHR15710:SF124">
    <property type="entry name" value="RING-TYPE DOMAIN-CONTAINING PROTEIN"/>
    <property type="match status" value="1"/>
</dbReference>
<dbReference type="Proteomes" id="UP000091857">
    <property type="component" value="Chromosome 13"/>
</dbReference>
<evidence type="ECO:0000259" key="7">
    <source>
        <dbReference type="PROSITE" id="PS50089"/>
    </source>
</evidence>
<evidence type="ECO:0000256" key="1">
    <source>
        <dbReference type="ARBA" id="ARBA00000900"/>
    </source>
</evidence>